<protein>
    <submittedName>
        <fullName evidence="4">SH3 domain-containing protein</fullName>
    </submittedName>
</protein>
<evidence type="ECO:0000313" key="5">
    <source>
        <dbReference type="Proteomes" id="UP001185659"/>
    </source>
</evidence>
<evidence type="ECO:0000256" key="1">
    <source>
        <dbReference type="SAM" id="MobiDB-lite"/>
    </source>
</evidence>
<feature type="signal peptide" evidence="2">
    <location>
        <begin position="1"/>
        <end position="22"/>
    </location>
</feature>
<dbReference type="Gene3D" id="3.90.226.10">
    <property type="entry name" value="2-enoyl-CoA Hydratase, Chain A, domain 1"/>
    <property type="match status" value="1"/>
</dbReference>
<feature type="domain" description="SH3b" evidence="3">
    <location>
        <begin position="247"/>
        <end position="295"/>
    </location>
</feature>
<keyword evidence="2" id="KW-0732">Signal</keyword>
<evidence type="ECO:0000259" key="3">
    <source>
        <dbReference type="Pfam" id="PF08239"/>
    </source>
</evidence>
<organism evidence="4 5">
    <name type="scientific">Nitratireductor aquimarinus</name>
    <dbReference type="NCBI Taxonomy" id="889300"/>
    <lineage>
        <taxon>Bacteria</taxon>
        <taxon>Pseudomonadati</taxon>
        <taxon>Pseudomonadota</taxon>
        <taxon>Alphaproteobacteria</taxon>
        <taxon>Hyphomicrobiales</taxon>
        <taxon>Phyllobacteriaceae</taxon>
        <taxon>Nitratireductor</taxon>
    </lineage>
</organism>
<dbReference type="Pfam" id="PF08239">
    <property type="entry name" value="SH3_3"/>
    <property type="match status" value="1"/>
</dbReference>
<feature type="chain" id="PRO_5047101513" evidence="2">
    <location>
        <begin position="23"/>
        <end position="387"/>
    </location>
</feature>
<dbReference type="InterPro" id="IPR003646">
    <property type="entry name" value="SH3-like_bac-type"/>
</dbReference>
<keyword evidence="5" id="KW-1185">Reference proteome</keyword>
<feature type="compositionally biased region" description="Low complexity" evidence="1">
    <location>
        <begin position="213"/>
        <end position="226"/>
    </location>
</feature>
<feature type="region of interest" description="Disordered" evidence="1">
    <location>
        <begin position="196"/>
        <end position="226"/>
    </location>
</feature>
<evidence type="ECO:0000256" key="2">
    <source>
        <dbReference type="SAM" id="SignalP"/>
    </source>
</evidence>
<accession>A0ABU4AKL0</accession>
<dbReference type="SUPFAM" id="SSF52096">
    <property type="entry name" value="ClpP/crotonase"/>
    <property type="match status" value="1"/>
</dbReference>
<dbReference type="RefSeq" id="WP_317561289.1">
    <property type="nucleotide sequence ID" value="NZ_JAWLIP010000004.1"/>
</dbReference>
<evidence type="ECO:0000313" key="4">
    <source>
        <dbReference type="EMBL" id="MDV6226792.1"/>
    </source>
</evidence>
<dbReference type="InterPro" id="IPR029045">
    <property type="entry name" value="ClpP/crotonase-like_dom_sf"/>
</dbReference>
<gene>
    <name evidence="4" type="ORF">R2G56_10895</name>
</gene>
<sequence>MTYKWYLRIVFTAALLLSFSVAARCDLTYEPGRTEDGLSYLVVHGSFTKGDDLSEFTAAVRAANPTVVTFNSPGGNVIKAMELGRLIRAFKLNTLQFRELECASACALAFLGGVVRIALPGSIGVHRASFADGHQMSADDAVSSVQAMTAEVMSYMYSMGADPGLLQLSLRYDASDMRYLSGSEMQQFKVVTHAGDIPAESPSPQYTPPTAPSPEAARAPSAPARSADLLTIPTARTGLVRHPKGEVPLKSTADGKAPNLATLRNGTPLQILGNVERWYRVRVRGYSGYLHHTWVYVDQFESGPFGHRHIQVKSFADMETANAYVRSSSIPVSAYLATNGWFAITLRDTFEPDVARTLVKEMKARGAIPDDSFMTYGNTYVRKICCW</sequence>
<dbReference type="Gene3D" id="2.30.30.40">
    <property type="entry name" value="SH3 Domains"/>
    <property type="match status" value="1"/>
</dbReference>
<dbReference type="EMBL" id="JAWLIP010000004">
    <property type="protein sequence ID" value="MDV6226792.1"/>
    <property type="molecule type" value="Genomic_DNA"/>
</dbReference>
<name>A0ABU4AKL0_9HYPH</name>
<comment type="caution">
    <text evidence="4">The sequence shown here is derived from an EMBL/GenBank/DDBJ whole genome shotgun (WGS) entry which is preliminary data.</text>
</comment>
<reference evidence="4 5" key="1">
    <citation type="submission" date="2023-10" db="EMBL/GenBank/DDBJ databases">
        <authorList>
            <person name="Venkata Ramana C."/>
            <person name="Sasikala C."/>
            <person name="Dhurka M."/>
        </authorList>
    </citation>
    <scope>NUCLEOTIDE SEQUENCE [LARGE SCALE GENOMIC DNA]</scope>
    <source>
        <strain evidence="4 5">KCTC 32151</strain>
    </source>
</reference>
<dbReference type="Proteomes" id="UP001185659">
    <property type="component" value="Unassembled WGS sequence"/>
</dbReference>
<proteinExistence type="predicted"/>